<dbReference type="Proteomes" id="UP001164250">
    <property type="component" value="Chromosome 11"/>
</dbReference>
<dbReference type="EMBL" id="CM047907">
    <property type="protein sequence ID" value="KAJ0083198.1"/>
    <property type="molecule type" value="Genomic_DNA"/>
</dbReference>
<protein>
    <submittedName>
        <fullName evidence="1">Uncharacterized protein</fullName>
    </submittedName>
</protein>
<name>A0ACC1AA13_9ROSI</name>
<organism evidence="1 2">
    <name type="scientific">Pistacia atlantica</name>
    <dbReference type="NCBI Taxonomy" id="434234"/>
    <lineage>
        <taxon>Eukaryota</taxon>
        <taxon>Viridiplantae</taxon>
        <taxon>Streptophyta</taxon>
        <taxon>Embryophyta</taxon>
        <taxon>Tracheophyta</taxon>
        <taxon>Spermatophyta</taxon>
        <taxon>Magnoliopsida</taxon>
        <taxon>eudicotyledons</taxon>
        <taxon>Gunneridae</taxon>
        <taxon>Pentapetalae</taxon>
        <taxon>rosids</taxon>
        <taxon>malvids</taxon>
        <taxon>Sapindales</taxon>
        <taxon>Anacardiaceae</taxon>
        <taxon>Pistacia</taxon>
    </lineage>
</organism>
<comment type="caution">
    <text evidence="1">The sequence shown here is derived from an EMBL/GenBank/DDBJ whole genome shotgun (WGS) entry which is preliminary data.</text>
</comment>
<evidence type="ECO:0000313" key="2">
    <source>
        <dbReference type="Proteomes" id="UP001164250"/>
    </source>
</evidence>
<sequence length="218" mass="23930">MEANEALRKHKEEVKHLLNLLKVAYQERDEAKDQLQKLLTTKANSSITESNSQSDTYNPQSHGSSPVDSFFDAVSSPDFSNIKMADSRNLNFVNQPFVRVTKIDPVAAVLDSLVKGKTLPPKGKLLQSVMEAGPLLQTLLVAGPLPRWRNPPPLQPFKIPPFSIKGSMSRVSSQMCSTSMLNFSTCPAAAAQSNGMLLTAGASINTQIPTSKRQRFQY</sequence>
<accession>A0ACC1AA13</accession>
<reference evidence="2" key="1">
    <citation type="journal article" date="2023" name="G3 (Bethesda)">
        <title>Genome assembly and association tests identify interacting loci associated with vigor, precocity, and sex in interspecific pistachio rootstocks.</title>
        <authorList>
            <person name="Palmer W."/>
            <person name="Jacygrad E."/>
            <person name="Sagayaradj S."/>
            <person name="Cavanaugh K."/>
            <person name="Han R."/>
            <person name="Bertier L."/>
            <person name="Beede B."/>
            <person name="Kafkas S."/>
            <person name="Golino D."/>
            <person name="Preece J."/>
            <person name="Michelmore R."/>
        </authorList>
    </citation>
    <scope>NUCLEOTIDE SEQUENCE [LARGE SCALE GENOMIC DNA]</scope>
</reference>
<evidence type="ECO:0000313" key="1">
    <source>
        <dbReference type="EMBL" id="KAJ0083198.1"/>
    </source>
</evidence>
<keyword evidence="2" id="KW-1185">Reference proteome</keyword>
<gene>
    <name evidence="1" type="ORF">Patl1_30854</name>
</gene>
<proteinExistence type="predicted"/>